<comment type="similarity">
    <text evidence="1">Belongs to the CdaR family.</text>
</comment>
<dbReference type="Pfam" id="PF13556">
    <property type="entry name" value="HTH_30"/>
    <property type="match status" value="1"/>
</dbReference>
<evidence type="ECO:0000313" key="4">
    <source>
        <dbReference type="EMBL" id="MBR0598128.1"/>
    </source>
</evidence>
<sequence>MYFNQLVNILSQTDTIHLVNNSSSISFSDIAFLDGNELVDNEKTLYFGFERELNIKNIFPMHCILGTEAQSTNSLNLIDDLALVTETSLFAVFNRTKLILEQSEGKGLYEELIRKSEESHDIQAVVNASAVKLGNPLILIDLDFKVIVYSTISPIADELWRKNVERGYCSYEFIKTTLSMKEFQNPSYPTDSVEVSCTESHYRKLCNRIFFRGAHVGYAVMIASETNLIPTHFSMMATISQAVSHILANDFPALFQQSSQDQKVLYNLLIGALPEELSPELNTLTFAPHMAALAIKPERYYGSDYIKKCLTPVIHQTFPNVHMTYHDTLIAVLFPFNKTVDITEAELNQLNSIAKTENLIVGISNTFSRIGHFALHYAQAKAAIQLGERLSTKQRIYKYWDYQFYDLLSQIPSNVSIGKYCHPALALLRKYDNDNATNLYHTLRAYLESGCNIKLTASNLFIHRNSMIYRLERIEEIGRIDIRNIDTLFLLQVSYAIDHFLEHDS</sequence>
<dbReference type="InterPro" id="IPR025736">
    <property type="entry name" value="PucR_C-HTH_dom"/>
</dbReference>
<evidence type="ECO:0000259" key="3">
    <source>
        <dbReference type="Pfam" id="PF17853"/>
    </source>
</evidence>
<evidence type="ECO:0000256" key="1">
    <source>
        <dbReference type="ARBA" id="ARBA00006754"/>
    </source>
</evidence>
<proteinExistence type="inferred from homology"/>
<dbReference type="PANTHER" id="PTHR33744">
    <property type="entry name" value="CARBOHYDRATE DIACID REGULATOR"/>
    <property type="match status" value="1"/>
</dbReference>
<reference evidence="4" key="2">
    <citation type="submission" date="2021-04" db="EMBL/GenBank/DDBJ databases">
        <authorList>
            <person name="Liu J."/>
        </authorList>
    </citation>
    <scope>NUCLEOTIDE SEQUENCE</scope>
    <source>
        <strain evidence="4">BAD-6</strain>
    </source>
</reference>
<dbReference type="InterPro" id="IPR042070">
    <property type="entry name" value="PucR_C-HTH_sf"/>
</dbReference>
<dbReference type="InterPro" id="IPR041522">
    <property type="entry name" value="CdaR_GGDEF"/>
</dbReference>
<reference evidence="4" key="1">
    <citation type="submission" date="2021-04" db="EMBL/GenBank/DDBJ databases">
        <title>Sinoanaerobacter chloroacetimidivorans sp. nov., an obligate anaerobic bacterium isolated from anaerobic sludge.</title>
        <authorList>
            <person name="Bao Y."/>
        </authorList>
    </citation>
    <scope>NUCLEOTIDE SEQUENCE</scope>
    <source>
        <strain evidence="4">BAD-6</strain>
    </source>
</reference>
<gene>
    <name evidence="4" type="ORF">KCX82_09610</name>
</gene>
<evidence type="ECO:0000313" key="5">
    <source>
        <dbReference type="Proteomes" id="UP000675664"/>
    </source>
</evidence>
<protein>
    <submittedName>
        <fullName evidence="4">Helix-turn-helix domain-containing protein</fullName>
    </submittedName>
</protein>
<dbReference type="EMBL" id="JAGSND010000005">
    <property type="protein sequence ID" value="MBR0598128.1"/>
    <property type="molecule type" value="Genomic_DNA"/>
</dbReference>
<dbReference type="AlphaFoldDB" id="A0A8J7W2T0"/>
<keyword evidence="5" id="KW-1185">Reference proteome</keyword>
<organism evidence="4 5">
    <name type="scientific">Sinanaerobacter chloroacetimidivorans</name>
    <dbReference type="NCBI Taxonomy" id="2818044"/>
    <lineage>
        <taxon>Bacteria</taxon>
        <taxon>Bacillati</taxon>
        <taxon>Bacillota</taxon>
        <taxon>Clostridia</taxon>
        <taxon>Peptostreptococcales</taxon>
        <taxon>Anaerovoracaceae</taxon>
        <taxon>Sinanaerobacter</taxon>
    </lineage>
</organism>
<dbReference type="InterPro" id="IPR051448">
    <property type="entry name" value="CdaR-like_regulators"/>
</dbReference>
<feature type="domain" description="PucR C-terminal helix-turn-helix" evidence="2">
    <location>
        <begin position="439"/>
        <end position="496"/>
    </location>
</feature>
<dbReference type="Gene3D" id="1.10.10.2840">
    <property type="entry name" value="PucR C-terminal helix-turn-helix domain"/>
    <property type="match status" value="1"/>
</dbReference>
<comment type="caution">
    <text evidence="4">The sequence shown here is derived from an EMBL/GenBank/DDBJ whole genome shotgun (WGS) entry which is preliminary data.</text>
</comment>
<dbReference type="Proteomes" id="UP000675664">
    <property type="component" value="Unassembled WGS sequence"/>
</dbReference>
<feature type="domain" description="CdaR GGDEF-like" evidence="3">
    <location>
        <begin position="288"/>
        <end position="386"/>
    </location>
</feature>
<evidence type="ECO:0000259" key="2">
    <source>
        <dbReference type="Pfam" id="PF13556"/>
    </source>
</evidence>
<dbReference type="RefSeq" id="WP_227018255.1">
    <property type="nucleotide sequence ID" value="NZ_JAGSND010000005.1"/>
</dbReference>
<name>A0A8J7W2T0_9FIRM</name>
<accession>A0A8J7W2T0</accession>
<dbReference type="Pfam" id="PF17853">
    <property type="entry name" value="GGDEF_2"/>
    <property type="match status" value="1"/>
</dbReference>